<sequence>MTWTAPQITRREFPVGVGEREMLQGWLDWHRDTLLTKCAGLAPEQLVEASAAPSTLTLLGLVRHLALVERTWFRRRFAGEEIGDLYDLERNPDADFVDATAAGAETDVAVFRAEIEAADAAVKGRGLDETFQHERSGKTLNLRWVYVHMIEEYARHNGHADLLRERIDGATGD</sequence>
<evidence type="ECO:0000313" key="2">
    <source>
        <dbReference type="Proteomes" id="UP000037982"/>
    </source>
</evidence>
<evidence type="ECO:0000313" key="1">
    <source>
        <dbReference type="EMBL" id="KPC64533.1"/>
    </source>
</evidence>
<keyword evidence="2" id="KW-1185">Reference proteome</keyword>
<organism evidence="1 2">
    <name type="scientific">Streptomyces chattanoogensis</name>
    <dbReference type="NCBI Taxonomy" id="66876"/>
    <lineage>
        <taxon>Bacteria</taxon>
        <taxon>Bacillati</taxon>
        <taxon>Actinomycetota</taxon>
        <taxon>Actinomycetes</taxon>
        <taxon>Kitasatosporales</taxon>
        <taxon>Streptomycetaceae</taxon>
        <taxon>Streptomyces</taxon>
    </lineage>
</organism>
<dbReference type="SUPFAM" id="SSF109854">
    <property type="entry name" value="DinB/YfiT-like putative metalloenzymes"/>
    <property type="match status" value="1"/>
</dbReference>
<dbReference type="Proteomes" id="UP000037982">
    <property type="component" value="Unassembled WGS sequence"/>
</dbReference>
<dbReference type="EMBL" id="LGKG01000090">
    <property type="protein sequence ID" value="KPC64533.1"/>
    <property type="molecule type" value="Genomic_DNA"/>
</dbReference>
<comment type="caution">
    <text evidence="1">The sequence shown here is derived from an EMBL/GenBank/DDBJ whole genome shotgun (WGS) entry which is preliminary data.</text>
</comment>
<dbReference type="InterPro" id="IPR034660">
    <property type="entry name" value="DinB/YfiT-like"/>
</dbReference>
<dbReference type="AlphaFoldDB" id="A0A0N1JY38"/>
<dbReference type="Pfam" id="PF04978">
    <property type="entry name" value="MST"/>
    <property type="match status" value="1"/>
</dbReference>
<dbReference type="PATRIC" id="fig|66876.3.peg.2551"/>
<reference evidence="2" key="1">
    <citation type="submission" date="2015-07" db="EMBL/GenBank/DDBJ databases">
        <authorList>
            <person name="Ju K.-S."/>
            <person name="Doroghazi J.R."/>
            <person name="Metcalf W.W."/>
        </authorList>
    </citation>
    <scope>NUCLEOTIDE SEQUENCE [LARGE SCALE GENOMIC DNA]</scope>
    <source>
        <strain evidence="2">NRRL ISP-5002</strain>
    </source>
</reference>
<name>A0A0N1JY38_9ACTN</name>
<dbReference type="RefSeq" id="WP_053923585.1">
    <property type="nucleotide sequence ID" value="NZ_LGKG01000090.1"/>
</dbReference>
<proteinExistence type="predicted"/>
<dbReference type="Gene3D" id="1.20.120.450">
    <property type="entry name" value="dinb family like domain"/>
    <property type="match status" value="1"/>
</dbReference>
<protein>
    <submittedName>
        <fullName evidence="1">Mini-circle protein</fullName>
    </submittedName>
</protein>
<gene>
    <name evidence="1" type="ORF">ADL29_11685</name>
</gene>
<accession>A0A0N1JY38</accession>
<dbReference type="InterPro" id="IPR007061">
    <property type="entry name" value="MST-like"/>
</dbReference>